<dbReference type="PANTHER" id="PTHR21139">
    <property type="entry name" value="TRIOSEPHOSPHATE ISOMERASE"/>
    <property type="match status" value="1"/>
</dbReference>
<evidence type="ECO:0000256" key="6">
    <source>
        <dbReference type="HAMAP-Rule" id="MF_00147"/>
    </source>
</evidence>
<evidence type="ECO:0000256" key="1">
    <source>
        <dbReference type="ARBA" id="ARBA00007422"/>
    </source>
</evidence>
<organism evidence="8 9">
    <name type="scientific">Ktedonosporobacter rubrisoli</name>
    <dbReference type="NCBI Taxonomy" id="2509675"/>
    <lineage>
        <taxon>Bacteria</taxon>
        <taxon>Bacillati</taxon>
        <taxon>Chloroflexota</taxon>
        <taxon>Ktedonobacteria</taxon>
        <taxon>Ktedonobacterales</taxon>
        <taxon>Ktedonosporobacteraceae</taxon>
        <taxon>Ktedonosporobacter</taxon>
    </lineage>
</organism>
<dbReference type="InterPro" id="IPR000652">
    <property type="entry name" value="Triosephosphate_isomerase"/>
</dbReference>
<evidence type="ECO:0000313" key="9">
    <source>
        <dbReference type="Proteomes" id="UP000290365"/>
    </source>
</evidence>
<protein>
    <recommendedName>
        <fullName evidence="6 7">Triosephosphate isomerase</fullName>
        <shortName evidence="6">TIM</shortName>
        <shortName evidence="6">TPI</shortName>
        <ecNumber evidence="6 7">5.3.1.1</ecNumber>
    </recommendedName>
    <alternativeName>
        <fullName evidence="6">Triose-phosphate isomerase</fullName>
    </alternativeName>
</protein>
<comment type="caution">
    <text evidence="6">Lacks conserved residue(s) required for the propagation of feature annotation.</text>
</comment>
<dbReference type="OrthoDB" id="9809429at2"/>
<evidence type="ECO:0000256" key="2">
    <source>
        <dbReference type="ARBA" id="ARBA00022432"/>
    </source>
</evidence>
<dbReference type="NCBIfam" id="NF000722">
    <property type="entry name" value="PRK00042.2-1"/>
    <property type="match status" value="1"/>
</dbReference>
<dbReference type="Gene3D" id="3.20.20.70">
    <property type="entry name" value="Aldolase class I"/>
    <property type="match status" value="1"/>
</dbReference>
<keyword evidence="5 6" id="KW-0413">Isomerase</keyword>
<dbReference type="CDD" id="cd00311">
    <property type="entry name" value="TIM"/>
    <property type="match status" value="1"/>
</dbReference>
<comment type="pathway">
    <text evidence="6 7">Carbohydrate biosynthesis; gluconeogenesis.</text>
</comment>
<dbReference type="GO" id="GO:0004807">
    <property type="term" value="F:triose-phosphate isomerase activity"/>
    <property type="evidence" value="ECO:0007669"/>
    <property type="project" value="UniProtKB-UniRule"/>
</dbReference>
<dbReference type="SUPFAM" id="SSF51351">
    <property type="entry name" value="Triosephosphate isomerase (TIM)"/>
    <property type="match status" value="1"/>
</dbReference>
<sequence length="257" mass="28348">MSREVWLGTSWKMNKVMVEAEAYARELKQFLAGYSSSAHLFVIPPFTAIQLVARVLRNTAVLVGAQNMHWEESGPQTGEISPLMLKDCGASLVEIGHSERRLYFGETDFTVNKKVHAALAHNLIPLICIGEPEQEKQFRVQREYVRRQIKIALADVAPEQLPRIIVAYEPVWAVGTHGKPAQPAYANGMHETIRSAIAELATDEVAQLIPVLYGGSVAQGNAASFMAQAEIDGLFVGRAAWDIAAFIELIHLVDKAM</sequence>
<dbReference type="Pfam" id="PF00121">
    <property type="entry name" value="TIM"/>
    <property type="match status" value="1"/>
</dbReference>
<dbReference type="KEGG" id="kbs:EPA93_22790"/>
<dbReference type="UniPathway" id="UPA00138"/>
<dbReference type="GO" id="GO:0006094">
    <property type="term" value="P:gluconeogenesis"/>
    <property type="evidence" value="ECO:0007669"/>
    <property type="project" value="UniProtKB-UniRule"/>
</dbReference>
<proteinExistence type="inferred from homology"/>
<dbReference type="EC" id="5.3.1.1" evidence="6 7"/>
<dbReference type="NCBIfam" id="TIGR00419">
    <property type="entry name" value="tim"/>
    <property type="match status" value="1"/>
</dbReference>
<evidence type="ECO:0000313" key="8">
    <source>
        <dbReference type="EMBL" id="QBD78659.1"/>
    </source>
</evidence>
<dbReference type="RefSeq" id="WP_129889712.1">
    <property type="nucleotide sequence ID" value="NZ_CP035758.1"/>
</dbReference>
<feature type="binding site" evidence="6">
    <location>
        <position position="175"/>
    </location>
    <ligand>
        <name>substrate</name>
    </ligand>
</feature>
<dbReference type="AlphaFoldDB" id="A0A4P6JSX0"/>
<keyword evidence="9" id="KW-1185">Reference proteome</keyword>
<evidence type="ECO:0000256" key="4">
    <source>
        <dbReference type="ARBA" id="ARBA00023152"/>
    </source>
</evidence>
<dbReference type="UniPathway" id="UPA00109">
    <property type="reaction ID" value="UER00189"/>
</dbReference>
<evidence type="ECO:0000256" key="5">
    <source>
        <dbReference type="ARBA" id="ARBA00023235"/>
    </source>
</evidence>
<keyword evidence="4 6" id="KW-0324">Glycolysis</keyword>
<comment type="function">
    <text evidence="6">Involved in the gluconeogenesis. Catalyzes stereospecifically the conversion of dihydroxyacetone phosphate (DHAP) to D-glyceraldehyde-3-phosphate (G3P).</text>
</comment>
<dbReference type="GO" id="GO:0006096">
    <property type="term" value="P:glycolytic process"/>
    <property type="evidence" value="ECO:0007669"/>
    <property type="project" value="UniProtKB-UniRule"/>
</dbReference>
<dbReference type="PANTHER" id="PTHR21139:SF42">
    <property type="entry name" value="TRIOSEPHOSPHATE ISOMERASE"/>
    <property type="match status" value="1"/>
</dbReference>
<dbReference type="EMBL" id="CP035758">
    <property type="protein sequence ID" value="QBD78659.1"/>
    <property type="molecule type" value="Genomic_DNA"/>
</dbReference>
<dbReference type="Proteomes" id="UP000290365">
    <property type="component" value="Chromosome"/>
</dbReference>
<comment type="pathway">
    <text evidence="6 7">Carbohydrate degradation; glycolysis; D-glyceraldehyde 3-phosphate from glycerone phosphate: step 1/1.</text>
</comment>
<dbReference type="InterPro" id="IPR035990">
    <property type="entry name" value="TIM_sf"/>
</dbReference>
<comment type="catalytic activity">
    <reaction evidence="6 7">
        <text>D-glyceraldehyde 3-phosphate = dihydroxyacetone phosphate</text>
        <dbReference type="Rhea" id="RHEA:18585"/>
        <dbReference type="ChEBI" id="CHEBI:57642"/>
        <dbReference type="ChEBI" id="CHEBI:59776"/>
        <dbReference type="EC" id="5.3.1.1"/>
    </reaction>
</comment>
<dbReference type="GO" id="GO:0005829">
    <property type="term" value="C:cytosol"/>
    <property type="evidence" value="ECO:0007669"/>
    <property type="project" value="TreeGrafter"/>
</dbReference>
<dbReference type="PROSITE" id="PS51440">
    <property type="entry name" value="TIM_2"/>
    <property type="match status" value="1"/>
</dbReference>
<name>A0A4P6JSX0_KTERU</name>
<keyword evidence="3 6" id="KW-0963">Cytoplasm</keyword>
<feature type="active site" description="Electrophile" evidence="6">
    <location>
        <position position="97"/>
    </location>
</feature>
<dbReference type="HAMAP" id="MF_00147_B">
    <property type="entry name" value="TIM_B"/>
    <property type="match status" value="1"/>
</dbReference>
<evidence type="ECO:0000256" key="7">
    <source>
        <dbReference type="RuleBase" id="RU363013"/>
    </source>
</evidence>
<dbReference type="InterPro" id="IPR022896">
    <property type="entry name" value="TrioseP_Isoase_bac/euk"/>
</dbReference>
<comment type="similarity">
    <text evidence="1 6 7">Belongs to the triosephosphate isomerase family.</text>
</comment>
<feature type="active site" description="Proton acceptor" evidence="6">
    <location>
        <position position="169"/>
    </location>
</feature>
<comment type="subunit">
    <text evidence="6 7">Homodimer.</text>
</comment>
<gene>
    <name evidence="6" type="primary">tpiA</name>
    <name evidence="8" type="ORF">EPA93_22790</name>
</gene>
<dbReference type="GO" id="GO:0019563">
    <property type="term" value="P:glycerol catabolic process"/>
    <property type="evidence" value="ECO:0007669"/>
    <property type="project" value="TreeGrafter"/>
</dbReference>
<dbReference type="GO" id="GO:0046166">
    <property type="term" value="P:glyceraldehyde-3-phosphate biosynthetic process"/>
    <property type="evidence" value="ECO:0007669"/>
    <property type="project" value="TreeGrafter"/>
</dbReference>
<reference evidence="8 9" key="1">
    <citation type="submission" date="2019-01" db="EMBL/GenBank/DDBJ databases">
        <title>Ktedonosporobacter rubrisoli SCAWS-G2.</title>
        <authorList>
            <person name="Huang Y."/>
            <person name="Yan B."/>
        </authorList>
    </citation>
    <scope>NUCLEOTIDE SEQUENCE [LARGE SCALE GENOMIC DNA]</scope>
    <source>
        <strain evidence="8 9">SCAWS-G2</strain>
    </source>
</reference>
<accession>A0A4P6JSX0</accession>
<feature type="binding site" evidence="6">
    <location>
        <position position="216"/>
    </location>
    <ligand>
        <name>substrate</name>
    </ligand>
</feature>
<dbReference type="InterPro" id="IPR013785">
    <property type="entry name" value="Aldolase_TIM"/>
</dbReference>
<comment type="subcellular location">
    <subcellularLocation>
        <location evidence="6 7">Cytoplasm</location>
    </subcellularLocation>
</comment>
<keyword evidence="2 6" id="KW-0312">Gluconeogenesis</keyword>
<evidence type="ECO:0000256" key="3">
    <source>
        <dbReference type="ARBA" id="ARBA00022490"/>
    </source>
</evidence>